<name>A0A1H2PUD4_9BURK</name>
<dbReference type="GO" id="GO:0003700">
    <property type="term" value="F:DNA-binding transcription factor activity"/>
    <property type="evidence" value="ECO:0007669"/>
    <property type="project" value="TreeGrafter"/>
</dbReference>
<sequence length="195" mass="21386">MRRTPQQARSEKRVASLLAAAESVFSERGFDVATMTEIADKAAVSIGSLYQYFPNRAAIATALRTAYGAQMDRRWSDWIDEARVAPLAELVRGLVDLVVAFVDDHPAYLQLVQASVKSARTPKDRLELRKRFADLLVLRSPALDARKALAIAEVALMIVKGLVSLYASASAAERPRLRTEVVTALTAYLQARLGA</sequence>
<dbReference type="InterPro" id="IPR050109">
    <property type="entry name" value="HTH-type_TetR-like_transc_reg"/>
</dbReference>
<feature type="DNA-binding region" description="H-T-H motif" evidence="2">
    <location>
        <begin position="34"/>
        <end position="53"/>
    </location>
</feature>
<evidence type="ECO:0000313" key="4">
    <source>
        <dbReference type="EMBL" id="SDV50770.1"/>
    </source>
</evidence>
<keyword evidence="5" id="KW-1185">Reference proteome</keyword>
<dbReference type="InterPro" id="IPR001647">
    <property type="entry name" value="HTH_TetR"/>
</dbReference>
<accession>A0A1H2PUD4</accession>
<dbReference type="PANTHER" id="PTHR30055">
    <property type="entry name" value="HTH-TYPE TRANSCRIPTIONAL REGULATOR RUTR"/>
    <property type="match status" value="1"/>
</dbReference>
<dbReference type="Pfam" id="PF00440">
    <property type="entry name" value="TetR_N"/>
    <property type="match status" value="1"/>
</dbReference>
<dbReference type="SUPFAM" id="SSF46689">
    <property type="entry name" value="Homeodomain-like"/>
    <property type="match status" value="1"/>
</dbReference>
<feature type="domain" description="HTH tetR-type" evidence="3">
    <location>
        <begin position="11"/>
        <end position="71"/>
    </location>
</feature>
<dbReference type="AlphaFoldDB" id="A0A1H2PUD4"/>
<evidence type="ECO:0000256" key="1">
    <source>
        <dbReference type="ARBA" id="ARBA00023125"/>
    </source>
</evidence>
<dbReference type="GO" id="GO:0000976">
    <property type="term" value="F:transcription cis-regulatory region binding"/>
    <property type="evidence" value="ECO:0007669"/>
    <property type="project" value="TreeGrafter"/>
</dbReference>
<dbReference type="InterPro" id="IPR009057">
    <property type="entry name" value="Homeodomain-like_sf"/>
</dbReference>
<dbReference type="Gene3D" id="1.10.357.10">
    <property type="entry name" value="Tetracycline Repressor, domain 2"/>
    <property type="match status" value="1"/>
</dbReference>
<proteinExistence type="predicted"/>
<organism evidence="4 5">
    <name type="scientific">Chitinasiproducens palmae</name>
    <dbReference type="NCBI Taxonomy" id="1770053"/>
    <lineage>
        <taxon>Bacteria</taxon>
        <taxon>Pseudomonadati</taxon>
        <taxon>Pseudomonadota</taxon>
        <taxon>Betaproteobacteria</taxon>
        <taxon>Burkholderiales</taxon>
        <taxon>Burkholderiaceae</taxon>
        <taxon>Chitinasiproducens</taxon>
    </lineage>
</organism>
<keyword evidence="1 2" id="KW-0238">DNA-binding</keyword>
<dbReference type="STRING" id="1770053.SAMN05216551_11391"/>
<protein>
    <submittedName>
        <fullName evidence="4">DNA-binding transcriptional regulator, AcrR family</fullName>
    </submittedName>
</protein>
<dbReference type="PANTHER" id="PTHR30055:SF226">
    <property type="entry name" value="HTH-TYPE TRANSCRIPTIONAL REGULATOR PKSA"/>
    <property type="match status" value="1"/>
</dbReference>
<gene>
    <name evidence="4" type="ORF">SAMN05216551_11391</name>
</gene>
<reference evidence="5" key="1">
    <citation type="submission" date="2016-09" db="EMBL/GenBank/DDBJ databases">
        <authorList>
            <person name="Varghese N."/>
            <person name="Submissions S."/>
        </authorList>
    </citation>
    <scope>NUCLEOTIDE SEQUENCE [LARGE SCALE GENOMIC DNA]</scope>
    <source>
        <strain evidence="5">JS23</strain>
    </source>
</reference>
<dbReference type="PRINTS" id="PR00455">
    <property type="entry name" value="HTHTETR"/>
</dbReference>
<dbReference type="InterPro" id="IPR041669">
    <property type="entry name" value="TetR_C_15"/>
</dbReference>
<evidence type="ECO:0000256" key="2">
    <source>
        <dbReference type="PROSITE-ProRule" id="PRU00335"/>
    </source>
</evidence>
<dbReference type="Proteomes" id="UP000243719">
    <property type="component" value="Unassembled WGS sequence"/>
</dbReference>
<dbReference type="EMBL" id="FNLO01000013">
    <property type="protein sequence ID" value="SDV50770.1"/>
    <property type="molecule type" value="Genomic_DNA"/>
</dbReference>
<dbReference type="Pfam" id="PF17918">
    <property type="entry name" value="TetR_C_15"/>
    <property type="match status" value="1"/>
</dbReference>
<dbReference type="PROSITE" id="PS50977">
    <property type="entry name" value="HTH_TETR_2"/>
    <property type="match status" value="1"/>
</dbReference>
<evidence type="ECO:0000259" key="3">
    <source>
        <dbReference type="PROSITE" id="PS50977"/>
    </source>
</evidence>
<evidence type="ECO:0000313" key="5">
    <source>
        <dbReference type="Proteomes" id="UP000243719"/>
    </source>
</evidence>